<evidence type="ECO:0000256" key="1">
    <source>
        <dbReference type="ARBA" id="ARBA00023015"/>
    </source>
</evidence>
<dbReference type="OrthoDB" id="9799663at2"/>
<keyword evidence="3" id="KW-0804">Transcription</keyword>
<keyword evidence="1" id="KW-0805">Transcription regulation</keyword>
<dbReference type="InterPro" id="IPR036390">
    <property type="entry name" value="WH_DNA-bd_sf"/>
</dbReference>
<dbReference type="GO" id="GO:0003677">
    <property type="term" value="F:DNA binding"/>
    <property type="evidence" value="ECO:0007669"/>
    <property type="project" value="UniProtKB-KW"/>
</dbReference>
<dbReference type="SUPFAM" id="SSF46785">
    <property type="entry name" value="Winged helix' DNA-binding domain"/>
    <property type="match status" value="1"/>
</dbReference>
<organism evidence="5 6">
    <name type="scientific">Bhargavaea ginsengi</name>
    <dbReference type="NCBI Taxonomy" id="426757"/>
    <lineage>
        <taxon>Bacteria</taxon>
        <taxon>Bacillati</taxon>
        <taxon>Bacillota</taxon>
        <taxon>Bacilli</taxon>
        <taxon>Bacillales</taxon>
        <taxon>Caryophanaceae</taxon>
        <taxon>Bhargavaea</taxon>
    </lineage>
</organism>
<feature type="domain" description="HTH marR-type" evidence="4">
    <location>
        <begin position="6"/>
        <end position="137"/>
    </location>
</feature>
<keyword evidence="2 5" id="KW-0238">DNA-binding</keyword>
<dbReference type="Pfam" id="PF12802">
    <property type="entry name" value="MarR_2"/>
    <property type="match status" value="1"/>
</dbReference>
<dbReference type="Gene3D" id="1.10.10.10">
    <property type="entry name" value="Winged helix-like DNA-binding domain superfamily/Winged helix DNA-binding domain"/>
    <property type="match status" value="1"/>
</dbReference>
<dbReference type="SMART" id="SM00347">
    <property type="entry name" value="HTH_MARR"/>
    <property type="match status" value="1"/>
</dbReference>
<dbReference type="EMBL" id="FNZF01000002">
    <property type="protein sequence ID" value="SEJ28491.1"/>
    <property type="molecule type" value="Genomic_DNA"/>
</dbReference>
<dbReference type="GO" id="GO:0006950">
    <property type="term" value="P:response to stress"/>
    <property type="evidence" value="ECO:0007669"/>
    <property type="project" value="TreeGrafter"/>
</dbReference>
<dbReference type="InterPro" id="IPR000835">
    <property type="entry name" value="HTH_MarR-typ"/>
</dbReference>
<dbReference type="InterPro" id="IPR039422">
    <property type="entry name" value="MarR/SlyA-like"/>
</dbReference>
<sequence>MNLKSHQLFFRRFTDLYRPFIQKTSEALSEVGLTLPQWSALRLIAEQEGMTPAELAARQFVEKPSVSRTIQQLLEIGLIETRQGQDRRAKQILLTDHGRNVYNGASAIIEKLEREVIGDIPEHEQNAMSERFTEMQRRL</sequence>
<dbReference type="InterPro" id="IPR036388">
    <property type="entry name" value="WH-like_DNA-bd_sf"/>
</dbReference>
<evidence type="ECO:0000313" key="6">
    <source>
        <dbReference type="Proteomes" id="UP000199200"/>
    </source>
</evidence>
<evidence type="ECO:0000256" key="2">
    <source>
        <dbReference type="ARBA" id="ARBA00023125"/>
    </source>
</evidence>
<keyword evidence="6" id="KW-1185">Reference proteome</keyword>
<dbReference type="PROSITE" id="PS50995">
    <property type="entry name" value="HTH_MARR_2"/>
    <property type="match status" value="1"/>
</dbReference>
<dbReference type="AlphaFoldDB" id="A0A1H6XH96"/>
<protein>
    <submittedName>
        <fullName evidence="5">DNA-binding transcriptional regulator, MarR family</fullName>
    </submittedName>
</protein>
<evidence type="ECO:0000256" key="3">
    <source>
        <dbReference type="ARBA" id="ARBA00023163"/>
    </source>
</evidence>
<gene>
    <name evidence="5" type="ORF">SAMN04488127_1495</name>
</gene>
<dbReference type="PANTHER" id="PTHR33164">
    <property type="entry name" value="TRANSCRIPTIONAL REGULATOR, MARR FAMILY"/>
    <property type="match status" value="1"/>
</dbReference>
<dbReference type="Proteomes" id="UP000199200">
    <property type="component" value="Unassembled WGS sequence"/>
</dbReference>
<dbReference type="PANTHER" id="PTHR33164:SF64">
    <property type="entry name" value="TRANSCRIPTIONAL REGULATOR SLYA"/>
    <property type="match status" value="1"/>
</dbReference>
<evidence type="ECO:0000259" key="4">
    <source>
        <dbReference type="PROSITE" id="PS50995"/>
    </source>
</evidence>
<dbReference type="GO" id="GO:0003700">
    <property type="term" value="F:DNA-binding transcription factor activity"/>
    <property type="evidence" value="ECO:0007669"/>
    <property type="project" value="InterPro"/>
</dbReference>
<dbReference type="STRING" id="426757.SAMN04488127_1495"/>
<dbReference type="RefSeq" id="WP_092051636.1">
    <property type="nucleotide sequence ID" value="NZ_FNZF01000002.1"/>
</dbReference>
<reference evidence="6" key="1">
    <citation type="submission" date="2016-10" db="EMBL/GenBank/DDBJ databases">
        <authorList>
            <person name="Varghese N."/>
            <person name="Submissions S."/>
        </authorList>
    </citation>
    <scope>NUCLEOTIDE SEQUENCE [LARGE SCALE GENOMIC DNA]</scope>
    <source>
        <strain evidence="6">CGMCC 1.6763</strain>
    </source>
</reference>
<accession>A0A1H6XH96</accession>
<proteinExistence type="predicted"/>
<name>A0A1H6XH96_9BACL</name>
<evidence type="ECO:0000313" key="5">
    <source>
        <dbReference type="EMBL" id="SEJ28491.1"/>
    </source>
</evidence>